<protein>
    <recommendedName>
        <fullName evidence="4">Mucin-1</fullName>
    </recommendedName>
</protein>
<keyword evidence="9" id="KW-0564">Palmitate</keyword>
<evidence type="ECO:0000256" key="2">
    <source>
        <dbReference type="ARBA" id="ARBA00004247"/>
    </source>
</evidence>
<evidence type="ECO:0000256" key="13">
    <source>
        <dbReference type="SAM" id="Phobius"/>
    </source>
</evidence>
<reference evidence="16" key="1">
    <citation type="submission" date="2025-08" db="UniProtKB">
        <authorList>
            <consortium name="RefSeq"/>
        </authorList>
    </citation>
    <scope>IDENTIFICATION</scope>
</reference>
<dbReference type="Pfam" id="PF01390">
    <property type="entry name" value="SEA"/>
    <property type="match status" value="2"/>
</dbReference>
<proteinExistence type="predicted"/>
<feature type="domain" description="SEA" evidence="14">
    <location>
        <begin position="20"/>
        <end position="136"/>
    </location>
</feature>
<feature type="compositionally biased region" description="Low complexity" evidence="12">
    <location>
        <begin position="146"/>
        <end position="185"/>
    </location>
</feature>
<keyword evidence="13" id="KW-0812">Transmembrane</keyword>
<dbReference type="PANTHER" id="PTHR10006">
    <property type="entry name" value="MUCIN-1-RELATED"/>
    <property type="match status" value="1"/>
</dbReference>
<sequence length="405" mass="44942">MSSNTTAQTPSNVTPTTTQTPVPFYLSYHIINKEFNDSLTDRSSAYFQQLNETIGQMYRSIYGCESCVLKEEYQGYNITRFRPGSVAADTELFFMTRQTPEQLAQTATDTFNNASTTERQGLELNSTQGSSEPISGTTTPEPTPASPETTTRGPSTASTTEGSHATTTSSRTTAPPPSSVTSTTAQNPVPFYLAYHIKNREFDNTLLDPTTLYYKQMNETIGKMYENIYHCPGCVHRDEYRGYSILKFGPGSVATWTVLFFNTTEPPAQLAEALRQIFESSSPAQREQLILISIQGGSTPIPIPEPPTPVPGWGIALLVLVCILLLLAIIAYLIVIIYRCRRSHRGHLDMLNSQDSYHPMSEYPTYHTHGRYAAPFTKPNPYDKQPTNGTSPFSYTNPAMANDNL</sequence>
<name>A0ABM1KLM2_GEKJA</name>
<keyword evidence="11" id="KW-0449">Lipoprotein</keyword>
<dbReference type="InterPro" id="IPR036364">
    <property type="entry name" value="SEA_dom_sf"/>
</dbReference>
<organism evidence="15 16">
    <name type="scientific">Gekko japonicus</name>
    <name type="common">Schlegel's Japanese gecko</name>
    <dbReference type="NCBI Taxonomy" id="146911"/>
    <lineage>
        <taxon>Eukaryota</taxon>
        <taxon>Metazoa</taxon>
        <taxon>Chordata</taxon>
        <taxon>Craniata</taxon>
        <taxon>Vertebrata</taxon>
        <taxon>Euteleostomi</taxon>
        <taxon>Lepidosauria</taxon>
        <taxon>Squamata</taxon>
        <taxon>Bifurcata</taxon>
        <taxon>Gekkota</taxon>
        <taxon>Gekkonidae</taxon>
        <taxon>Gekkoninae</taxon>
        <taxon>Gekko</taxon>
    </lineage>
</organism>
<evidence type="ECO:0000256" key="8">
    <source>
        <dbReference type="ARBA" id="ARBA00022813"/>
    </source>
</evidence>
<feature type="compositionally biased region" description="Polar residues" evidence="12">
    <location>
        <begin position="118"/>
        <end position="136"/>
    </location>
</feature>
<keyword evidence="13" id="KW-0472">Membrane</keyword>
<evidence type="ECO:0000256" key="3">
    <source>
        <dbReference type="ARBA" id="ARBA00004496"/>
    </source>
</evidence>
<feature type="region of interest" description="Disordered" evidence="12">
    <location>
        <begin position="379"/>
        <end position="405"/>
    </location>
</feature>
<dbReference type="Gene3D" id="3.30.70.960">
    <property type="entry name" value="SEA domain"/>
    <property type="match status" value="2"/>
</dbReference>
<evidence type="ECO:0000256" key="7">
    <source>
        <dbReference type="ARBA" id="ARBA00022553"/>
    </source>
</evidence>
<feature type="domain" description="SEA" evidence="14">
    <location>
        <begin position="187"/>
        <end position="296"/>
    </location>
</feature>
<evidence type="ECO:0000256" key="5">
    <source>
        <dbReference type="ARBA" id="ARBA00022475"/>
    </source>
</evidence>
<evidence type="ECO:0000256" key="11">
    <source>
        <dbReference type="ARBA" id="ARBA00023288"/>
    </source>
</evidence>
<evidence type="ECO:0000256" key="10">
    <source>
        <dbReference type="ARBA" id="ARBA00023242"/>
    </source>
</evidence>
<evidence type="ECO:0000256" key="12">
    <source>
        <dbReference type="SAM" id="MobiDB-lite"/>
    </source>
</evidence>
<feature type="region of interest" description="Disordered" evidence="12">
    <location>
        <begin position="118"/>
        <end position="185"/>
    </location>
</feature>
<keyword evidence="10" id="KW-0539">Nucleus</keyword>
<evidence type="ECO:0000256" key="4">
    <source>
        <dbReference type="ARBA" id="ARBA00014269"/>
    </source>
</evidence>
<dbReference type="PANTHER" id="PTHR10006:SF19">
    <property type="entry name" value="MUCIN-1"/>
    <property type="match status" value="1"/>
</dbReference>
<keyword evidence="6" id="KW-0963">Cytoplasm</keyword>
<evidence type="ECO:0000256" key="9">
    <source>
        <dbReference type="ARBA" id="ARBA00023139"/>
    </source>
</evidence>
<feature type="transmembrane region" description="Helical" evidence="13">
    <location>
        <begin position="313"/>
        <end position="338"/>
    </location>
</feature>
<dbReference type="Proteomes" id="UP000694871">
    <property type="component" value="Unplaced"/>
</dbReference>
<keyword evidence="7" id="KW-0597">Phosphoprotein</keyword>
<accession>A0ABM1KLM2</accession>
<gene>
    <name evidence="16" type="primary">MUC1</name>
</gene>
<dbReference type="SMART" id="SM00200">
    <property type="entry name" value="SEA"/>
    <property type="match status" value="2"/>
</dbReference>
<dbReference type="SUPFAM" id="SSF82671">
    <property type="entry name" value="SEA domain"/>
    <property type="match status" value="2"/>
</dbReference>
<dbReference type="InterPro" id="IPR000082">
    <property type="entry name" value="SEA_dom"/>
</dbReference>
<evidence type="ECO:0000259" key="14">
    <source>
        <dbReference type="PROSITE" id="PS50024"/>
    </source>
</evidence>
<evidence type="ECO:0000313" key="16">
    <source>
        <dbReference type="RefSeq" id="XP_015274609.1"/>
    </source>
</evidence>
<keyword evidence="5" id="KW-1003">Cell membrane</keyword>
<dbReference type="GeneID" id="107117087"/>
<comment type="subcellular location">
    <subcellularLocation>
        <location evidence="2">Apical cell membrane</location>
        <topology evidence="2">Single-pass type I membrane protein</topology>
    </subcellularLocation>
    <subcellularLocation>
        <location evidence="3">Cytoplasm</location>
    </subcellularLocation>
    <subcellularLocation>
        <location evidence="1">Nucleus</location>
    </subcellularLocation>
</comment>
<feature type="compositionally biased region" description="Polar residues" evidence="12">
    <location>
        <begin position="385"/>
        <end position="405"/>
    </location>
</feature>
<dbReference type="PROSITE" id="PS50024">
    <property type="entry name" value="SEA"/>
    <property type="match status" value="2"/>
</dbReference>
<keyword evidence="13" id="KW-1133">Transmembrane helix</keyword>
<evidence type="ECO:0000256" key="1">
    <source>
        <dbReference type="ARBA" id="ARBA00004123"/>
    </source>
</evidence>
<dbReference type="RefSeq" id="XP_015274609.1">
    <property type="nucleotide sequence ID" value="XM_015419123.1"/>
</dbReference>
<evidence type="ECO:0000313" key="15">
    <source>
        <dbReference type="Proteomes" id="UP000694871"/>
    </source>
</evidence>
<keyword evidence="8" id="KW-0068">Autocatalytic cleavage</keyword>
<keyword evidence="15" id="KW-1185">Reference proteome</keyword>
<evidence type="ECO:0000256" key="6">
    <source>
        <dbReference type="ARBA" id="ARBA00022490"/>
    </source>
</evidence>